<protein>
    <submittedName>
        <fullName evidence="2">Uncharacterized protein</fullName>
    </submittedName>
</protein>
<evidence type="ECO:0000313" key="3">
    <source>
        <dbReference type="Proteomes" id="UP000321578"/>
    </source>
</evidence>
<feature type="transmembrane region" description="Helical" evidence="1">
    <location>
        <begin position="78"/>
        <end position="96"/>
    </location>
</feature>
<dbReference type="AlphaFoldDB" id="A0A5C6ZK63"/>
<name>A0A5C6ZK63_9FLAO</name>
<evidence type="ECO:0000256" key="1">
    <source>
        <dbReference type="SAM" id="Phobius"/>
    </source>
</evidence>
<keyword evidence="1" id="KW-0472">Membrane</keyword>
<keyword evidence="1" id="KW-0812">Transmembrane</keyword>
<gene>
    <name evidence="2" type="ORF">ESY86_03140</name>
</gene>
<keyword evidence="3" id="KW-1185">Reference proteome</keyword>
<dbReference type="EMBL" id="VORO01000003">
    <property type="protein sequence ID" value="TXD90376.1"/>
    <property type="molecule type" value="Genomic_DNA"/>
</dbReference>
<dbReference type="RefSeq" id="WP_147085089.1">
    <property type="nucleotide sequence ID" value="NZ_VORM01000002.1"/>
</dbReference>
<evidence type="ECO:0000313" key="2">
    <source>
        <dbReference type="EMBL" id="TXD90376.1"/>
    </source>
</evidence>
<accession>A0A5C6ZK63</accession>
<dbReference type="OrthoDB" id="981524at2"/>
<reference evidence="2 3" key="1">
    <citation type="submission" date="2019-08" db="EMBL/GenBank/DDBJ databases">
        <title>Genomes of Subsaximicrobium wynnwilliamsii strains.</title>
        <authorList>
            <person name="Bowman J.P."/>
        </authorList>
    </citation>
    <scope>NUCLEOTIDE SEQUENCE [LARGE SCALE GENOMIC DNA]</scope>
    <source>
        <strain evidence="2 3">2-80-2</strain>
    </source>
</reference>
<dbReference type="Proteomes" id="UP000321578">
    <property type="component" value="Unassembled WGS sequence"/>
</dbReference>
<sequence length="165" mass="18857">MTKNNLHSIKNSGFKVPDGYFDQVETAICNDISLREKIEASGFTTPKGYFEHFEDHLLGQLPKEENDKAIPLYNRTKVIFAIAIAACLVLMLSILFNTTQELTFDTLETAAIENYLEEEDYTDDDLATLFMENELSTFDFIEVKISEDTANEFIDSIDIEDYILN</sequence>
<keyword evidence="1" id="KW-1133">Transmembrane helix</keyword>
<organism evidence="2 3">
    <name type="scientific">Subsaximicrobium wynnwilliamsii</name>
    <dbReference type="NCBI Taxonomy" id="291179"/>
    <lineage>
        <taxon>Bacteria</taxon>
        <taxon>Pseudomonadati</taxon>
        <taxon>Bacteroidota</taxon>
        <taxon>Flavobacteriia</taxon>
        <taxon>Flavobacteriales</taxon>
        <taxon>Flavobacteriaceae</taxon>
        <taxon>Subsaximicrobium</taxon>
    </lineage>
</organism>
<proteinExistence type="predicted"/>
<comment type="caution">
    <text evidence="2">The sequence shown here is derived from an EMBL/GenBank/DDBJ whole genome shotgun (WGS) entry which is preliminary data.</text>
</comment>